<sequence length="334" mass="38945">MSSTTTTPSDTELIVSWHEMSLQINCYFSIFLFIFGIIGNILNIFVLLQKSLRLNPCAWLFLISSFANIVVILSGLTTRIISNWTIDLTDTIGWLCRFRVFILYTSRTIATWLILLASIDRWLLSSLNAHYRKFSTLKEVQRGTILIIIFSIITYLPIFYCYEANLINTPLKCYSKTILCRIFIDQSYICVTILFPLILMFLFGFMTMSNVRKSKYRVQSPLLSRINCHDHRQRHFKLIDRHLLIMLLVQISFLALLTLPQAIQQIYSTITRNQIKTALHIQIENSIYSFVILLTYLASGIPFYIYTLCGGCVFQEAFFILMRRIKQIIICQQK</sequence>
<protein>
    <recommendedName>
        <fullName evidence="9">G-protein coupled receptors family 1 profile domain-containing protein</fullName>
    </recommendedName>
</protein>
<evidence type="ECO:0000256" key="2">
    <source>
        <dbReference type="ARBA" id="ARBA00022692"/>
    </source>
</evidence>
<evidence type="ECO:0000256" key="8">
    <source>
        <dbReference type="SAM" id="Phobius"/>
    </source>
</evidence>
<dbReference type="PANTHER" id="PTHR24243:SF230">
    <property type="entry name" value="G-PROTEIN COUPLED RECEPTORS FAMILY 1 PROFILE DOMAIN-CONTAINING PROTEIN"/>
    <property type="match status" value="1"/>
</dbReference>
<dbReference type="Pfam" id="PF00001">
    <property type="entry name" value="7tm_1"/>
    <property type="match status" value="1"/>
</dbReference>
<evidence type="ECO:0000256" key="5">
    <source>
        <dbReference type="ARBA" id="ARBA00023136"/>
    </source>
</evidence>
<dbReference type="InterPro" id="IPR017452">
    <property type="entry name" value="GPCR_Rhodpsn_7TM"/>
</dbReference>
<keyword evidence="4" id="KW-0297">G-protein coupled receptor</keyword>
<name>A0A813Q9A2_9BILA</name>
<evidence type="ECO:0000256" key="3">
    <source>
        <dbReference type="ARBA" id="ARBA00022989"/>
    </source>
</evidence>
<feature type="transmembrane region" description="Helical" evidence="8">
    <location>
        <begin position="243"/>
        <end position="267"/>
    </location>
</feature>
<reference evidence="10" key="1">
    <citation type="submission" date="2021-02" db="EMBL/GenBank/DDBJ databases">
        <authorList>
            <person name="Nowell W R."/>
        </authorList>
    </citation>
    <scope>NUCLEOTIDE SEQUENCE</scope>
</reference>
<dbReference type="EMBL" id="CAJNON010000009">
    <property type="protein sequence ID" value="CAF0764228.1"/>
    <property type="molecule type" value="Genomic_DNA"/>
</dbReference>
<evidence type="ECO:0000256" key="1">
    <source>
        <dbReference type="ARBA" id="ARBA00004141"/>
    </source>
</evidence>
<evidence type="ECO:0000313" key="11">
    <source>
        <dbReference type="Proteomes" id="UP000663891"/>
    </source>
</evidence>
<keyword evidence="6" id="KW-0675">Receptor</keyword>
<comment type="subcellular location">
    <subcellularLocation>
        <location evidence="1">Membrane</location>
        <topology evidence="1">Multi-pass membrane protein</topology>
    </subcellularLocation>
</comment>
<keyword evidence="7" id="KW-0807">Transducer</keyword>
<evidence type="ECO:0000256" key="6">
    <source>
        <dbReference type="ARBA" id="ARBA00023170"/>
    </source>
</evidence>
<dbReference type="PROSITE" id="PS50262">
    <property type="entry name" value="G_PROTEIN_RECEP_F1_2"/>
    <property type="match status" value="1"/>
</dbReference>
<keyword evidence="5 8" id="KW-0472">Membrane</keyword>
<gene>
    <name evidence="10" type="ORF">VCS650_LOCUS1995</name>
</gene>
<dbReference type="Gene3D" id="1.20.1070.10">
    <property type="entry name" value="Rhodopsin 7-helix transmembrane proteins"/>
    <property type="match status" value="1"/>
</dbReference>
<feature type="domain" description="G-protein coupled receptors family 1 profile" evidence="9">
    <location>
        <begin position="39"/>
        <end position="306"/>
    </location>
</feature>
<feature type="transmembrane region" description="Helical" evidence="8">
    <location>
        <begin position="101"/>
        <end position="124"/>
    </location>
</feature>
<comment type="caution">
    <text evidence="10">The sequence shown here is derived from an EMBL/GenBank/DDBJ whole genome shotgun (WGS) entry which is preliminary data.</text>
</comment>
<feature type="transmembrane region" description="Helical" evidence="8">
    <location>
        <begin position="186"/>
        <end position="207"/>
    </location>
</feature>
<dbReference type="InterPro" id="IPR000276">
    <property type="entry name" value="GPCR_Rhodpsn"/>
</dbReference>
<dbReference type="SUPFAM" id="SSF81321">
    <property type="entry name" value="Family A G protein-coupled receptor-like"/>
    <property type="match status" value="1"/>
</dbReference>
<keyword evidence="3 8" id="KW-1133">Transmembrane helix</keyword>
<feature type="transmembrane region" description="Helical" evidence="8">
    <location>
        <begin position="287"/>
        <end position="314"/>
    </location>
</feature>
<feature type="transmembrane region" description="Helical" evidence="8">
    <location>
        <begin position="145"/>
        <end position="166"/>
    </location>
</feature>
<keyword evidence="2 8" id="KW-0812">Transmembrane</keyword>
<feature type="transmembrane region" description="Helical" evidence="8">
    <location>
        <begin position="27"/>
        <end position="48"/>
    </location>
</feature>
<accession>A0A813Q9A2</accession>
<evidence type="ECO:0000313" key="10">
    <source>
        <dbReference type="EMBL" id="CAF0764228.1"/>
    </source>
</evidence>
<dbReference type="AlphaFoldDB" id="A0A813Q9A2"/>
<proteinExistence type="predicted"/>
<dbReference type="OrthoDB" id="10011262at2759"/>
<dbReference type="GO" id="GO:0005886">
    <property type="term" value="C:plasma membrane"/>
    <property type="evidence" value="ECO:0007669"/>
    <property type="project" value="TreeGrafter"/>
</dbReference>
<dbReference type="Proteomes" id="UP000663891">
    <property type="component" value="Unassembled WGS sequence"/>
</dbReference>
<dbReference type="PANTHER" id="PTHR24243">
    <property type="entry name" value="G-PROTEIN COUPLED RECEPTOR"/>
    <property type="match status" value="1"/>
</dbReference>
<feature type="transmembrane region" description="Helical" evidence="8">
    <location>
        <begin position="60"/>
        <end position="81"/>
    </location>
</feature>
<organism evidence="10 11">
    <name type="scientific">Adineta steineri</name>
    <dbReference type="NCBI Taxonomy" id="433720"/>
    <lineage>
        <taxon>Eukaryota</taxon>
        <taxon>Metazoa</taxon>
        <taxon>Spiralia</taxon>
        <taxon>Gnathifera</taxon>
        <taxon>Rotifera</taxon>
        <taxon>Eurotatoria</taxon>
        <taxon>Bdelloidea</taxon>
        <taxon>Adinetida</taxon>
        <taxon>Adinetidae</taxon>
        <taxon>Adineta</taxon>
    </lineage>
</organism>
<evidence type="ECO:0000256" key="7">
    <source>
        <dbReference type="ARBA" id="ARBA00023224"/>
    </source>
</evidence>
<evidence type="ECO:0000256" key="4">
    <source>
        <dbReference type="ARBA" id="ARBA00023040"/>
    </source>
</evidence>
<dbReference type="GO" id="GO:0004930">
    <property type="term" value="F:G protein-coupled receptor activity"/>
    <property type="evidence" value="ECO:0007669"/>
    <property type="project" value="UniProtKB-KW"/>
</dbReference>
<evidence type="ECO:0000259" key="9">
    <source>
        <dbReference type="PROSITE" id="PS50262"/>
    </source>
</evidence>